<feature type="domain" description="Heterokaryon incompatibility" evidence="1">
    <location>
        <begin position="22"/>
        <end position="114"/>
    </location>
</feature>
<dbReference type="PANTHER" id="PTHR10622">
    <property type="entry name" value="HET DOMAIN-CONTAINING PROTEIN"/>
    <property type="match status" value="1"/>
</dbReference>
<keyword evidence="3" id="KW-1185">Reference proteome</keyword>
<protein>
    <recommendedName>
        <fullName evidence="1">Heterokaryon incompatibility domain-containing protein</fullName>
    </recommendedName>
</protein>
<dbReference type="PANTHER" id="PTHR10622:SF12">
    <property type="entry name" value="HET DOMAIN-CONTAINING PROTEIN"/>
    <property type="match status" value="1"/>
</dbReference>
<dbReference type="Proteomes" id="UP000829685">
    <property type="component" value="Unassembled WGS sequence"/>
</dbReference>
<dbReference type="EMBL" id="JAFIMR010000027">
    <property type="protein sequence ID" value="KAI1862489.1"/>
    <property type="molecule type" value="Genomic_DNA"/>
</dbReference>
<comment type="caution">
    <text evidence="2">The sequence shown here is derived from an EMBL/GenBank/DDBJ whole genome shotgun (WGS) entry which is preliminary data.</text>
</comment>
<gene>
    <name evidence="2" type="ORF">JX265_009203</name>
</gene>
<organism evidence="2 3">
    <name type="scientific">Neoarthrinium moseri</name>
    <dbReference type="NCBI Taxonomy" id="1658444"/>
    <lineage>
        <taxon>Eukaryota</taxon>
        <taxon>Fungi</taxon>
        <taxon>Dikarya</taxon>
        <taxon>Ascomycota</taxon>
        <taxon>Pezizomycotina</taxon>
        <taxon>Sordariomycetes</taxon>
        <taxon>Xylariomycetidae</taxon>
        <taxon>Amphisphaeriales</taxon>
        <taxon>Apiosporaceae</taxon>
        <taxon>Neoarthrinium</taxon>
    </lineage>
</organism>
<dbReference type="Pfam" id="PF06985">
    <property type="entry name" value="HET"/>
    <property type="match status" value="1"/>
</dbReference>
<dbReference type="AlphaFoldDB" id="A0A9P9WGA2"/>
<dbReference type="InterPro" id="IPR010730">
    <property type="entry name" value="HET"/>
</dbReference>
<reference evidence="2" key="1">
    <citation type="submission" date="2021-03" db="EMBL/GenBank/DDBJ databases">
        <title>Revisited historic fungal species revealed as producer of novel bioactive compounds through whole genome sequencing and comparative genomics.</title>
        <authorList>
            <person name="Vignolle G.A."/>
            <person name="Hochenegger N."/>
            <person name="Mach R.L."/>
            <person name="Mach-Aigner A.R."/>
            <person name="Javad Rahimi M."/>
            <person name="Salim K.A."/>
            <person name="Chan C.M."/>
            <person name="Lim L.B.L."/>
            <person name="Cai F."/>
            <person name="Druzhinina I.S."/>
            <person name="U'Ren J.M."/>
            <person name="Derntl C."/>
        </authorList>
    </citation>
    <scope>NUCLEOTIDE SEQUENCE</scope>
    <source>
        <strain evidence="2">TUCIM 5799</strain>
    </source>
</reference>
<name>A0A9P9WGA2_9PEZI</name>
<evidence type="ECO:0000259" key="1">
    <source>
        <dbReference type="Pfam" id="PF06985"/>
    </source>
</evidence>
<accession>A0A9P9WGA2</accession>
<proteinExistence type="predicted"/>
<evidence type="ECO:0000313" key="3">
    <source>
        <dbReference type="Proteomes" id="UP000829685"/>
    </source>
</evidence>
<evidence type="ECO:0000313" key="2">
    <source>
        <dbReference type="EMBL" id="KAI1862489.1"/>
    </source>
</evidence>
<sequence length="244" mass="28074">MRLLNTSTFELKEFNDGAVPPYAILSHTWEDEEVTFQDIKEGVPDALRRRKAFSKIQDTCKLALAQGYKHAWIDTCCIDKSSSAELTEAINSMFNWYRESANCYVYLTDLAETESLDEKLSRCRWSSRGWTLQELIAPPKLEFYDAQWKYRGTKAEFSDLLSEATGVNEGILTGTQNLADVPVGRRMSWASTRRTTRVEDMAYSLLGIFGVNMALIYGERERSFVRLQEEIIKITNDLSIFAWR</sequence>